<organism evidence="6 7">
    <name type="scientific">Kineococcus mangrovi</name>
    <dbReference type="NCBI Taxonomy" id="1660183"/>
    <lineage>
        <taxon>Bacteria</taxon>
        <taxon>Bacillati</taxon>
        <taxon>Actinomycetota</taxon>
        <taxon>Actinomycetes</taxon>
        <taxon>Kineosporiales</taxon>
        <taxon>Kineosporiaceae</taxon>
        <taxon>Kineococcus</taxon>
    </lineage>
</organism>
<keyword evidence="3" id="KW-0813">Transport</keyword>
<dbReference type="PROSITE" id="PS50983">
    <property type="entry name" value="FE_B12_PBP"/>
    <property type="match status" value="1"/>
</dbReference>
<name>A0ABV4I0M6_9ACTN</name>
<dbReference type="InterPro" id="IPR002491">
    <property type="entry name" value="ABC_transptr_periplasmic_BD"/>
</dbReference>
<evidence type="ECO:0000313" key="6">
    <source>
        <dbReference type="EMBL" id="MEZ0492232.1"/>
    </source>
</evidence>
<dbReference type="PANTHER" id="PTHR30532">
    <property type="entry name" value="IRON III DICITRATE-BINDING PERIPLASMIC PROTEIN"/>
    <property type="match status" value="1"/>
</dbReference>
<dbReference type="CDD" id="cd01146">
    <property type="entry name" value="FhuD"/>
    <property type="match status" value="1"/>
</dbReference>
<dbReference type="RefSeq" id="WP_370718264.1">
    <property type="nucleotide sequence ID" value="NZ_JBGGTQ010000003.1"/>
</dbReference>
<evidence type="ECO:0000256" key="1">
    <source>
        <dbReference type="ARBA" id="ARBA00004196"/>
    </source>
</evidence>
<dbReference type="PROSITE" id="PS51257">
    <property type="entry name" value="PROKAR_LIPOPROTEIN"/>
    <property type="match status" value="1"/>
</dbReference>
<keyword evidence="4" id="KW-0732">Signal</keyword>
<evidence type="ECO:0000256" key="3">
    <source>
        <dbReference type="ARBA" id="ARBA00022448"/>
    </source>
</evidence>
<sequence>MHTRRMFLTTSTAAALFGLSSCSSEETTTPAGSDGTSGTSGAAFPVTITHAFGETTIEAKPERVATVQWANHEVPLALGIVPVGMAKATFGDDDGDGILPWVKDKLDELGGQTPVLFDETDAIDFEGVSDTTPDVILAAYSGLTQEDYDKLSQIAPTVAFPEVAWGTSLPDMTTMNSEALGMASQGDALLEDIDGQVEAALAARPALAGKNVMFGYFDPTDLSSIGFYTTTDPRAGWLESIGFATPSAVAEATAASEEFYATVSSEQADSFADVDIVVTYGDETLLTALQADPLLSQIPAVARGSFALLGATSPLAAAANPSPLATPWALEQYMDLLAGAVAKIA</sequence>
<dbReference type="EMBL" id="JBGGTQ010000003">
    <property type="protein sequence ID" value="MEZ0492232.1"/>
    <property type="molecule type" value="Genomic_DNA"/>
</dbReference>
<dbReference type="Gene3D" id="3.40.50.1980">
    <property type="entry name" value="Nitrogenase molybdenum iron protein domain"/>
    <property type="match status" value="2"/>
</dbReference>
<evidence type="ECO:0000259" key="5">
    <source>
        <dbReference type="PROSITE" id="PS50983"/>
    </source>
</evidence>
<gene>
    <name evidence="6" type="ORF">AB2L28_08270</name>
</gene>
<proteinExistence type="inferred from homology"/>
<comment type="similarity">
    <text evidence="2">Belongs to the bacterial solute-binding protein 8 family.</text>
</comment>
<evidence type="ECO:0000256" key="2">
    <source>
        <dbReference type="ARBA" id="ARBA00008814"/>
    </source>
</evidence>
<comment type="subcellular location">
    <subcellularLocation>
        <location evidence="1">Cell envelope</location>
    </subcellularLocation>
</comment>
<keyword evidence="7" id="KW-1185">Reference proteome</keyword>
<reference evidence="6 7" key="1">
    <citation type="submission" date="2024-07" db="EMBL/GenBank/DDBJ databases">
        <authorList>
            <person name="Thanompreechachai J."/>
            <person name="Duangmal K."/>
        </authorList>
    </citation>
    <scope>NUCLEOTIDE SEQUENCE [LARGE SCALE GENOMIC DNA]</scope>
    <source>
        <strain evidence="6 7">TBRC 1896</strain>
    </source>
</reference>
<dbReference type="Pfam" id="PF01497">
    <property type="entry name" value="Peripla_BP_2"/>
    <property type="match status" value="1"/>
</dbReference>
<dbReference type="SUPFAM" id="SSF53807">
    <property type="entry name" value="Helical backbone' metal receptor"/>
    <property type="match status" value="1"/>
</dbReference>
<accession>A0ABV4I0M6</accession>
<comment type="caution">
    <text evidence="6">The sequence shown here is derived from an EMBL/GenBank/DDBJ whole genome shotgun (WGS) entry which is preliminary data.</text>
</comment>
<dbReference type="Proteomes" id="UP001566476">
    <property type="component" value="Unassembled WGS sequence"/>
</dbReference>
<protein>
    <submittedName>
        <fullName evidence="6">Iron-siderophore ABC transporter substrate-binding protein</fullName>
    </submittedName>
</protein>
<feature type="domain" description="Fe/B12 periplasmic-binding" evidence="5">
    <location>
        <begin position="63"/>
        <end position="341"/>
    </location>
</feature>
<dbReference type="InterPro" id="IPR051313">
    <property type="entry name" value="Bact_iron-sidero_bind"/>
</dbReference>
<dbReference type="PANTHER" id="PTHR30532:SF24">
    <property type="entry name" value="FERRIC ENTEROBACTIN-BINDING PERIPLASMIC PROTEIN FEPB"/>
    <property type="match status" value="1"/>
</dbReference>
<evidence type="ECO:0000256" key="4">
    <source>
        <dbReference type="ARBA" id="ARBA00022729"/>
    </source>
</evidence>
<evidence type="ECO:0000313" key="7">
    <source>
        <dbReference type="Proteomes" id="UP001566476"/>
    </source>
</evidence>